<dbReference type="Gene3D" id="2.60.40.1530">
    <property type="entry name" value="ntegrin, alpha v. Chain A, domain 4"/>
    <property type="match status" value="1"/>
</dbReference>
<organism evidence="3 4">
    <name type="scientific">Python bivittatus</name>
    <name type="common">Burmese python</name>
    <name type="synonym">Python molurus bivittatus</name>
    <dbReference type="NCBI Taxonomy" id="176946"/>
    <lineage>
        <taxon>Eukaryota</taxon>
        <taxon>Metazoa</taxon>
        <taxon>Chordata</taxon>
        <taxon>Craniata</taxon>
        <taxon>Vertebrata</taxon>
        <taxon>Euteleostomi</taxon>
        <taxon>Lepidosauria</taxon>
        <taxon>Squamata</taxon>
        <taxon>Bifurcata</taxon>
        <taxon>Unidentata</taxon>
        <taxon>Episquamata</taxon>
        <taxon>Toxicofera</taxon>
        <taxon>Serpentes</taxon>
        <taxon>Henophidia</taxon>
        <taxon>Pythonidae</taxon>
        <taxon>Python</taxon>
    </lineage>
</organism>
<protein>
    <submittedName>
        <fullName evidence="4">Integrin alpha-L</fullName>
    </submittedName>
</protein>
<sequence length="220" mass="24830">MGAFPPPEVLVYVKVPTKLPAGLIWKVDHVLATDPTVNCQSDEMNKATRNYPKLIKQCAVDEYVIYKCNLGQINSSIIHITGMMYTKNNTEHSLHSKLCTALWVEFNTGRFKNFYGHEFAQVQVTEVEVIIAMNYLPIIIGSAIGGLFLLILFIVGLYKCGFFKRNYKQKIELQEENENALQTADNLEDGAEKEGSQMGADKENETKLFTEPSNKENEAQ</sequence>
<dbReference type="Proteomes" id="UP000695026">
    <property type="component" value="Unplaced"/>
</dbReference>
<dbReference type="GO" id="GO:0098609">
    <property type="term" value="P:cell-cell adhesion"/>
    <property type="evidence" value="ECO:0007669"/>
    <property type="project" value="TreeGrafter"/>
</dbReference>
<gene>
    <name evidence="4" type="primary">LOC103064863</name>
</gene>
<proteinExistence type="predicted"/>
<reference evidence="4" key="1">
    <citation type="submission" date="2025-08" db="UniProtKB">
        <authorList>
            <consortium name="RefSeq"/>
        </authorList>
    </citation>
    <scope>IDENTIFICATION</scope>
    <source>
        <tissue evidence="4">Liver</tissue>
    </source>
</reference>
<dbReference type="PROSITE" id="PS00242">
    <property type="entry name" value="INTEGRIN_ALPHA"/>
    <property type="match status" value="1"/>
</dbReference>
<dbReference type="RefSeq" id="XP_007433987.2">
    <property type="nucleotide sequence ID" value="XM_007433925.3"/>
</dbReference>
<name>A0A9F2WF71_PYTBI</name>
<feature type="transmembrane region" description="Helical" evidence="2">
    <location>
        <begin position="135"/>
        <end position="158"/>
    </location>
</feature>
<dbReference type="GO" id="GO:0007160">
    <property type="term" value="P:cell-matrix adhesion"/>
    <property type="evidence" value="ECO:0007669"/>
    <property type="project" value="TreeGrafter"/>
</dbReference>
<accession>A0A9F2WF71</accession>
<keyword evidence="3" id="KW-1185">Reference proteome</keyword>
<keyword evidence="2" id="KW-0472">Membrane</keyword>
<dbReference type="PANTHER" id="PTHR23220:SF84">
    <property type="entry name" value="INTEGRIN ALPHA-L"/>
    <property type="match status" value="1"/>
</dbReference>
<dbReference type="InterPro" id="IPR018184">
    <property type="entry name" value="Integrin_alpha_C_CS"/>
</dbReference>
<dbReference type="KEGG" id="pbi:103064863"/>
<dbReference type="GO" id="GO:0033627">
    <property type="term" value="P:cell adhesion mediated by integrin"/>
    <property type="evidence" value="ECO:0007669"/>
    <property type="project" value="TreeGrafter"/>
</dbReference>
<dbReference type="GO" id="GO:0008305">
    <property type="term" value="C:integrin complex"/>
    <property type="evidence" value="ECO:0007669"/>
    <property type="project" value="TreeGrafter"/>
</dbReference>
<dbReference type="AlphaFoldDB" id="A0A9F2WF71"/>
<dbReference type="GO" id="GO:0007229">
    <property type="term" value="P:integrin-mediated signaling pathway"/>
    <property type="evidence" value="ECO:0007669"/>
    <property type="project" value="UniProtKB-KW"/>
</dbReference>
<evidence type="ECO:0000313" key="4">
    <source>
        <dbReference type="RefSeq" id="XP_007433987.2"/>
    </source>
</evidence>
<evidence type="ECO:0000256" key="2">
    <source>
        <dbReference type="SAM" id="Phobius"/>
    </source>
</evidence>
<feature type="region of interest" description="Disordered" evidence="1">
    <location>
        <begin position="179"/>
        <end position="220"/>
    </location>
</feature>
<dbReference type="GO" id="GO:0005178">
    <property type="term" value="F:integrin binding"/>
    <property type="evidence" value="ECO:0007669"/>
    <property type="project" value="TreeGrafter"/>
</dbReference>
<dbReference type="PANTHER" id="PTHR23220">
    <property type="entry name" value="INTEGRIN ALPHA"/>
    <property type="match status" value="1"/>
</dbReference>
<keyword evidence="2" id="KW-1133">Transmembrane helix</keyword>
<evidence type="ECO:0000256" key="1">
    <source>
        <dbReference type="SAM" id="MobiDB-lite"/>
    </source>
</evidence>
<dbReference type="Pfam" id="PF00357">
    <property type="entry name" value="Integrin_alpha"/>
    <property type="match status" value="1"/>
</dbReference>
<dbReference type="Gene3D" id="1.20.5.930">
    <property type="entry name" value="Bicelle-embedded integrin alpha(iib) transmembrane segment"/>
    <property type="match status" value="1"/>
</dbReference>
<keyword evidence="2" id="KW-0812">Transmembrane</keyword>
<dbReference type="OMA" id="QYSAHEY"/>
<evidence type="ECO:0000313" key="3">
    <source>
        <dbReference type="Proteomes" id="UP000695026"/>
    </source>
</evidence>
<dbReference type="GeneID" id="103064863"/>
<feature type="compositionally biased region" description="Basic and acidic residues" evidence="1">
    <location>
        <begin position="190"/>
        <end position="220"/>
    </location>
</feature>
<dbReference type="GO" id="GO:0009897">
    <property type="term" value="C:external side of plasma membrane"/>
    <property type="evidence" value="ECO:0007669"/>
    <property type="project" value="TreeGrafter"/>
</dbReference>
<keyword evidence="4" id="KW-0401">Integrin</keyword>